<evidence type="ECO:0000256" key="1">
    <source>
        <dbReference type="ARBA" id="ARBA00001933"/>
    </source>
</evidence>
<dbReference type="GO" id="GO:0006520">
    <property type="term" value="P:amino acid metabolic process"/>
    <property type="evidence" value="ECO:0007669"/>
    <property type="project" value="InterPro"/>
</dbReference>
<keyword evidence="3 7" id="KW-0032">Aminotransferase</keyword>
<gene>
    <name evidence="7" type="ORF">IW256_005973</name>
</gene>
<dbReference type="AlphaFoldDB" id="A0A931DR45"/>
<accession>A0A931DR45</accession>
<organism evidence="7 8">
    <name type="scientific">Actinomadura viridis</name>
    <dbReference type="NCBI Taxonomy" id="58110"/>
    <lineage>
        <taxon>Bacteria</taxon>
        <taxon>Bacillati</taxon>
        <taxon>Actinomycetota</taxon>
        <taxon>Actinomycetes</taxon>
        <taxon>Streptosporangiales</taxon>
        <taxon>Thermomonosporaceae</taxon>
        <taxon>Actinomadura</taxon>
    </lineage>
</organism>
<dbReference type="InterPro" id="IPR015421">
    <property type="entry name" value="PyrdxlP-dep_Trfase_major"/>
</dbReference>
<comment type="cofactor">
    <cofactor evidence="1">
        <name>pyridoxal 5'-phosphate</name>
        <dbReference type="ChEBI" id="CHEBI:597326"/>
    </cofactor>
</comment>
<dbReference type="InterPro" id="IPR050596">
    <property type="entry name" value="AspAT/PAT-like"/>
</dbReference>
<dbReference type="InterPro" id="IPR015424">
    <property type="entry name" value="PyrdxlP-dep_Trfase"/>
</dbReference>
<feature type="domain" description="Aminotransferase class I/classII large" evidence="6">
    <location>
        <begin position="52"/>
        <end position="389"/>
    </location>
</feature>
<dbReference type="GO" id="GO:0008483">
    <property type="term" value="F:transaminase activity"/>
    <property type="evidence" value="ECO:0007669"/>
    <property type="project" value="UniProtKB-KW"/>
</dbReference>
<evidence type="ECO:0000256" key="2">
    <source>
        <dbReference type="ARBA" id="ARBA00007441"/>
    </source>
</evidence>
<dbReference type="Gene3D" id="3.40.640.10">
    <property type="entry name" value="Type I PLP-dependent aspartate aminotransferase-like (Major domain)"/>
    <property type="match status" value="1"/>
</dbReference>
<dbReference type="InterPro" id="IPR015422">
    <property type="entry name" value="PyrdxlP-dep_Trfase_small"/>
</dbReference>
<evidence type="ECO:0000259" key="6">
    <source>
        <dbReference type="Pfam" id="PF00155"/>
    </source>
</evidence>
<dbReference type="EMBL" id="JADOUA010000001">
    <property type="protein sequence ID" value="MBG6091860.1"/>
    <property type="molecule type" value="Genomic_DNA"/>
</dbReference>
<dbReference type="InterPro" id="IPR004839">
    <property type="entry name" value="Aminotransferase_I/II_large"/>
</dbReference>
<evidence type="ECO:0000256" key="5">
    <source>
        <dbReference type="ARBA" id="ARBA00022898"/>
    </source>
</evidence>
<evidence type="ECO:0000256" key="3">
    <source>
        <dbReference type="ARBA" id="ARBA00022576"/>
    </source>
</evidence>
<dbReference type="RefSeq" id="WP_197014126.1">
    <property type="nucleotide sequence ID" value="NZ_BAABES010000002.1"/>
</dbReference>
<keyword evidence="4" id="KW-0808">Transferase</keyword>
<reference evidence="7" key="1">
    <citation type="submission" date="2020-11" db="EMBL/GenBank/DDBJ databases">
        <title>Sequencing the genomes of 1000 actinobacteria strains.</title>
        <authorList>
            <person name="Klenk H.-P."/>
        </authorList>
    </citation>
    <scope>NUCLEOTIDE SEQUENCE</scope>
    <source>
        <strain evidence="7">DSM 43175</strain>
    </source>
</reference>
<evidence type="ECO:0000313" key="7">
    <source>
        <dbReference type="EMBL" id="MBG6091860.1"/>
    </source>
</evidence>
<dbReference type="GO" id="GO:0030170">
    <property type="term" value="F:pyridoxal phosphate binding"/>
    <property type="evidence" value="ECO:0007669"/>
    <property type="project" value="InterPro"/>
</dbReference>
<keyword evidence="8" id="KW-1185">Reference proteome</keyword>
<comment type="similarity">
    <text evidence="2">Belongs to the class-I pyridoxal-phosphate-dependent aminotransferase family.</text>
</comment>
<comment type="caution">
    <text evidence="7">The sequence shown here is derived from an EMBL/GenBank/DDBJ whole genome shotgun (WGS) entry which is preliminary data.</text>
</comment>
<dbReference type="Gene3D" id="3.90.1150.10">
    <property type="entry name" value="Aspartate Aminotransferase, domain 1"/>
    <property type="match status" value="1"/>
</dbReference>
<keyword evidence="5" id="KW-0663">Pyridoxal phosphate</keyword>
<dbReference type="Pfam" id="PF00155">
    <property type="entry name" value="Aminotran_1_2"/>
    <property type="match status" value="1"/>
</dbReference>
<sequence length="396" mass="41835">MERSSLEVVVMTVSRLRHIPGIGVDALGDAADAAADPELLRLENLDTDIRPPRIALERTRAAVDDDSANSYLPFQGRAGLREAAAGHVGAVAGRRYDPATECVSVAGGLNGVLNVLLATVEPGREVVLCDPIYAGLVNRVRLAGGVPRYVRSAPTADGWDVDPGELAAAVGPDTAVVLLMAPAMPTGALLDHRHWDALAPVVEAHGCWILYDAAMERIRFDGRPPDHPAAHPGLADRTITVGSASKELRMIGWRVGWVVGPAPIIADVDLVGLTNVVCQVGIAQQAVADALTAPDAAADVAAATLVWQRRRDVILRELAGYPCVRPDGGWSLLVDTAALGLTPEEASARLFERGKVAATPMTGWGPSGANYLRLVFANEPVERLTGLRDRFRAALG</sequence>
<name>A0A931DR45_9ACTN</name>
<evidence type="ECO:0000313" key="8">
    <source>
        <dbReference type="Proteomes" id="UP000614047"/>
    </source>
</evidence>
<protein>
    <submittedName>
        <fullName evidence="7">Aspartate/methionine/tyrosine aminotransferase</fullName>
    </submittedName>
</protein>
<dbReference type="CDD" id="cd00609">
    <property type="entry name" value="AAT_like"/>
    <property type="match status" value="1"/>
</dbReference>
<dbReference type="PANTHER" id="PTHR46383">
    <property type="entry name" value="ASPARTATE AMINOTRANSFERASE"/>
    <property type="match status" value="1"/>
</dbReference>
<proteinExistence type="inferred from homology"/>
<dbReference type="Proteomes" id="UP000614047">
    <property type="component" value="Unassembled WGS sequence"/>
</dbReference>
<evidence type="ECO:0000256" key="4">
    <source>
        <dbReference type="ARBA" id="ARBA00022679"/>
    </source>
</evidence>
<dbReference type="SUPFAM" id="SSF53383">
    <property type="entry name" value="PLP-dependent transferases"/>
    <property type="match status" value="1"/>
</dbReference>